<dbReference type="SMART" id="SM00849">
    <property type="entry name" value="Lactamase_B"/>
    <property type="match status" value="1"/>
</dbReference>
<proteinExistence type="predicted"/>
<dbReference type="STRING" id="1817825.A2720_02235"/>
<feature type="domain" description="Metallo-beta-lactamase" evidence="1">
    <location>
        <begin position="45"/>
        <end position="243"/>
    </location>
</feature>
<accession>A0A1F5NW16</accession>
<organism evidence="2 3">
    <name type="scientific">Candidatus Doudnabacteria bacterium RIFCSPHIGHO2_01_FULL_46_24</name>
    <dbReference type="NCBI Taxonomy" id="1817825"/>
    <lineage>
        <taxon>Bacteria</taxon>
        <taxon>Candidatus Doudnaibacteriota</taxon>
    </lineage>
</organism>
<name>A0A1F5NW16_9BACT</name>
<reference evidence="2 3" key="1">
    <citation type="journal article" date="2016" name="Nat. Commun.">
        <title>Thousands of microbial genomes shed light on interconnected biogeochemical processes in an aquifer system.</title>
        <authorList>
            <person name="Anantharaman K."/>
            <person name="Brown C.T."/>
            <person name="Hug L.A."/>
            <person name="Sharon I."/>
            <person name="Castelle C.J."/>
            <person name="Probst A.J."/>
            <person name="Thomas B.C."/>
            <person name="Singh A."/>
            <person name="Wilkins M.J."/>
            <person name="Karaoz U."/>
            <person name="Brodie E.L."/>
            <person name="Williams K.H."/>
            <person name="Hubbard S.S."/>
            <person name="Banfield J.F."/>
        </authorList>
    </citation>
    <scope>NUCLEOTIDE SEQUENCE [LARGE SCALE GENOMIC DNA]</scope>
</reference>
<dbReference type="EMBL" id="MFEL01000006">
    <property type="protein sequence ID" value="OGE81712.1"/>
    <property type="molecule type" value="Genomic_DNA"/>
</dbReference>
<dbReference type="Proteomes" id="UP000178892">
    <property type="component" value="Unassembled WGS sequence"/>
</dbReference>
<dbReference type="CDD" id="cd07731">
    <property type="entry name" value="ComA-like_MBL-fold"/>
    <property type="match status" value="1"/>
</dbReference>
<gene>
    <name evidence="2" type="ORF">A2720_02235</name>
</gene>
<dbReference type="Gene3D" id="3.60.15.10">
    <property type="entry name" value="Ribonuclease Z/Hydroxyacylglutathione hydrolase-like"/>
    <property type="match status" value="1"/>
</dbReference>
<dbReference type="PANTHER" id="PTHR30619:SF1">
    <property type="entry name" value="RECOMBINATION PROTEIN 2"/>
    <property type="match status" value="1"/>
</dbReference>
<protein>
    <recommendedName>
        <fullName evidence="1">Metallo-beta-lactamase domain-containing protein</fullName>
    </recommendedName>
</protein>
<dbReference type="InterPro" id="IPR036866">
    <property type="entry name" value="RibonucZ/Hydroxyglut_hydro"/>
</dbReference>
<dbReference type="InterPro" id="IPR035681">
    <property type="entry name" value="ComA-like_MBL"/>
</dbReference>
<dbReference type="Pfam" id="PF00753">
    <property type="entry name" value="Lactamase_B"/>
    <property type="match status" value="1"/>
</dbReference>
<evidence type="ECO:0000259" key="1">
    <source>
        <dbReference type="SMART" id="SM00849"/>
    </source>
</evidence>
<dbReference type="PANTHER" id="PTHR30619">
    <property type="entry name" value="DNA INTERNALIZATION/COMPETENCE PROTEIN COMEC/REC2"/>
    <property type="match status" value="1"/>
</dbReference>
<dbReference type="InterPro" id="IPR052159">
    <property type="entry name" value="Competence_DNA_uptake"/>
</dbReference>
<dbReference type="InterPro" id="IPR001279">
    <property type="entry name" value="Metallo-B-lactamas"/>
</dbReference>
<comment type="caution">
    <text evidence="2">The sequence shown here is derived from an EMBL/GenBank/DDBJ whole genome shotgun (WGS) entry which is preliminary data.</text>
</comment>
<dbReference type="AlphaFoldDB" id="A0A1F5NW16"/>
<evidence type="ECO:0000313" key="3">
    <source>
        <dbReference type="Proteomes" id="UP000178892"/>
    </source>
</evidence>
<sequence length="285" mass="31500">MNSQTTKIIQWFLVPLLFLNLAAWVAFSKSRPDFLLHVDFLDVGQGDSIFIQTFQGNQIVIDGGPSDQVLGELGKVMPFYDRTIDLLILTHPDLDHVAGFTDVLKRYRVKKVLLTGVSADTAAYKQFAEALEKEKAEKIYAQVGQRVWLDSATVFDVYYPPPGIVEAKLKTNDTSVMGKLSFGKASVFFTGDVTDKVERQLAAAGFNLDSDILKVAHHGSRFSSAEEFLSAVSPAYAIIEVGKNNYGHPTEEAMGRIQGAKAEILRTDQNGTVRFVSDGINLYKK</sequence>
<dbReference type="SUPFAM" id="SSF56281">
    <property type="entry name" value="Metallo-hydrolase/oxidoreductase"/>
    <property type="match status" value="1"/>
</dbReference>
<evidence type="ECO:0000313" key="2">
    <source>
        <dbReference type="EMBL" id="OGE81712.1"/>
    </source>
</evidence>